<dbReference type="PANTHER" id="PTHR43302:SF5">
    <property type="entry name" value="TRANSPORTER ARSB-RELATED"/>
    <property type="match status" value="1"/>
</dbReference>
<feature type="transmembrane region" description="Helical" evidence="8">
    <location>
        <begin position="588"/>
        <end position="610"/>
    </location>
</feature>
<dbReference type="InterPro" id="IPR004680">
    <property type="entry name" value="Cit_transptr-like_dom"/>
</dbReference>
<feature type="transmembrane region" description="Helical" evidence="8">
    <location>
        <begin position="214"/>
        <end position="233"/>
    </location>
</feature>
<accession>A0AA36IHB7</accession>
<dbReference type="PRINTS" id="PR00758">
    <property type="entry name" value="ARSENICPUMP"/>
</dbReference>
<keyword evidence="7 8" id="KW-0472">Membrane</keyword>
<evidence type="ECO:0000256" key="4">
    <source>
        <dbReference type="ARBA" id="ARBA00022475"/>
    </source>
</evidence>
<feature type="transmembrane region" description="Helical" evidence="8">
    <location>
        <begin position="733"/>
        <end position="754"/>
    </location>
</feature>
<gene>
    <name evidence="10" type="ORF">EVOR1521_LOCUS12940</name>
</gene>
<reference evidence="10" key="1">
    <citation type="submission" date="2023-08" db="EMBL/GenBank/DDBJ databases">
        <authorList>
            <person name="Chen Y."/>
            <person name="Shah S."/>
            <person name="Dougan E. K."/>
            <person name="Thang M."/>
            <person name="Chan C."/>
        </authorList>
    </citation>
    <scope>NUCLEOTIDE SEQUENCE</scope>
</reference>
<feature type="transmembrane region" description="Helical" evidence="8">
    <location>
        <begin position="766"/>
        <end position="787"/>
    </location>
</feature>
<dbReference type="EMBL" id="CAUJNA010001405">
    <property type="protein sequence ID" value="CAJ1386711.1"/>
    <property type="molecule type" value="Genomic_DNA"/>
</dbReference>
<dbReference type="Gene3D" id="1.20.1250.20">
    <property type="entry name" value="MFS general substrate transporter like domains"/>
    <property type="match status" value="2"/>
</dbReference>
<feature type="transmembrane region" description="Helical" evidence="8">
    <location>
        <begin position="829"/>
        <end position="851"/>
    </location>
</feature>
<sequence>MLGQEAFVHSFAAAELMDVQNGVLKLPPLAVWGNLAIYIVAWALLMWPQHLPLGRPCIAMVFAAMACGLRELCHKAWPDQDYPTVDIFGKINPTPIALLFGLMLVNAYLKDTGIWKYMEERLDTSSPTNMLLKLCCVSAATSAVLTNDTTCLVLTPVVLNLCKRRGAISTLPFLMAVATSSNIGSSLTIIGNPQNALIASISPGMGFLSFMKDMLLPVVWGLSLNTMALWCYFRKSLVFENPEVQPEIDVEIAVPESRCLQAVYAVAVGGVVFAMIVGWMLNMNTEDVALAAGSTLMLIRAVRRRAAGLAKTGDTETQFALGAIDYSILILFIGQFILVGATVDTGLPQRLFHGILGPCAENLASGPLCMLWFSAVVLLLSNVISNVPVILMLQPLLATQPPESVASIWTACAWVATVSGNLTMLGSAANLIVAHTAESEGETGFVATSYSKFSLVPTLVITCLGVLFLPPVGPSWGWILGLGLLSLMLLALLVKSFATRFGGTVWEAFRRVALCGLSRESLGLALLSFFSSAQLLGPYEGAWLTANSTRTYNPGELGALNALQQVVVAILQPCLGCLVDACHGKRRLVALGSACALLSAAIGVFVPQFFWLEMALQVPTAISMTLVPLALNSLTLGAENFTRQVALNNVGLHLGTVLSSGAMCLLASVKDSSGGKDVESPWWSAVPMAACVLTIVALPMVRKVEFRADGVEAESIESEVTNQGRSGLWTRKFFIVLALCFLFNFANMAQLQLLVQDASRLLPGQAINFTSAAQVIAHVGMLLASVVAGRLADFGRKPLVVTACLTVTIRALLTAATDVWYVQAGGSPWLSLLPCETLDGVCAGLWLMLMVLMAKDVSENTGCFSLALGCLQAAFSVGAIFSSELAGILASRLGFATAFLSLAVVGMLSFILALLMPETQALQVEEIDLQVEIQEGSSERSTQVLEEIQSSRCDPLMTFSRSCRSWIA</sequence>
<dbReference type="InterPro" id="IPR020846">
    <property type="entry name" value="MFS_dom"/>
</dbReference>
<feature type="transmembrane region" description="Helical" evidence="8">
    <location>
        <begin position="262"/>
        <end position="281"/>
    </location>
</feature>
<name>A0AA36IHB7_9DINO</name>
<feature type="transmembrane region" description="Helical" evidence="8">
    <location>
        <begin position="681"/>
        <end position="701"/>
    </location>
</feature>
<keyword evidence="4" id="KW-1003">Cell membrane</keyword>
<feature type="transmembrane region" description="Helical" evidence="8">
    <location>
        <begin position="799"/>
        <end position="823"/>
    </location>
</feature>
<dbReference type="InterPro" id="IPR011701">
    <property type="entry name" value="MFS"/>
</dbReference>
<feature type="transmembrane region" description="Helical" evidence="8">
    <location>
        <begin position="406"/>
        <end position="433"/>
    </location>
</feature>
<feature type="domain" description="Major facilitator superfamily (MFS) profile" evidence="9">
    <location>
        <begin position="733"/>
        <end position="968"/>
    </location>
</feature>
<feature type="transmembrane region" description="Helical" evidence="8">
    <location>
        <begin position="453"/>
        <end position="470"/>
    </location>
</feature>
<evidence type="ECO:0000256" key="3">
    <source>
        <dbReference type="ARBA" id="ARBA00022448"/>
    </source>
</evidence>
<keyword evidence="6 8" id="KW-1133">Transmembrane helix</keyword>
<evidence type="ECO:0000256" key="7">
    <source>
        <dbReference type="ARBA" id="ARBA00023136"/>
    </source>
</evidence>
<dbReference type="PANTHER" id="PTHR43302">
    <property type="entry name" value="TRANSPORTER ARSB-RELATED"/>
    <property type="match status" value="1"/>
</dbReference>
<comment type="caution">
    <text evidence="10">The sequence shown here is derived from an EMBL/GenBank/DDBJ whole genome shotgun (WGS) entry which is preliminary data.</text>
</comment>
<dbReference type="SUPFAM" id="SSF103473">
    <property type="entry name" value="MFS general substrate transporter"/>
    <property type="match status" value="1"/>
</dbReference>
<feature type="transmembrane region" description="Helical" evidence="8">
    <location>
        <begin position="368"/>
        <end position="394"/>
    </location>
</feature>
<dbReference type="InterPro" id="IPR036259">
    <property type="entry name" value="MFS_trans_sf"/>
</dbReference>
<evidence type="ECO:0000256" key="1">
    <source>
        <dbReference type="ARBA" id="ARBA00004651"/>
    </source>
</evidence>
<feature type="transmembrane region" description="Helical" evidence="8">
    <location>
        <begin position="173"/>
        <end position="194"/>
    </location>
</feature>
<evidence type="ECO:0000313" key="10">
    <source>
        <dbReference type="EMBL" id="CAJ1386711.1"/>
    </source>
</evidence>
<dbReference type="Pfam" id="PF07690">
    <property type="entry name" value="MFS_1"/>
    <property type="match status" value="2"/>
</dbReference>
<evidence type="ECO:0000313" key="11">
    <source>
        <dbReference type="Proteomes" id="UP001178507"/>
    </source>
</evidence>
<evidence type="ECO:0000256" key="5">
    <source>
        <dbReference type="ARBA" id="ARBA00022692"/>
    </source>
</evidence>
<feature type="transmembrane region" description="Helical" evidence="8">
    <location>
        <begin position="326"/>
        <end position="347"/>
    </location>
</feature>
<comment type="similarity">
    <text evidence="2">Belongs to the CitM (TC 2.A.11) transporter family.</text>
</comment>
<dbReference type="Pfam" id="PF03600">
    <property type="entry name" value="CitMHS"/>
    <property type="match status" value="1"/>
</dbReference>
<dbReference type="AlphaFoldDB" id="A0AA36IHB7"/>
<evidence type="ECO:0000256" key="6">
    <source>
        <dbReference type="ARBA" id="ARBA00022989"/>
    </source>
</evidence>
<dbReference type="GO" id="GO:0015105">
    <property type="term" value="F:arsenite transmembrane transporter activity"/>
    <property type="evidence" value="ECO:0007669"/>
    <property type="project" value="InterPro"/>
</dbReference>
<feature type="transmembrane region" description="Helical" evidence="8">
    <location>
        <begin position="616"/>
        <end position="638"/>
    </location>
</feature>
<dbReference type="PROSITE" id="PS50850">
    <property type="entry name" value="MFS"/>
    <property type="match status" value="1"/>
</dbReference>
<feature type="transmembrane region" description="Helical" evidence="8">
    <location>
        <begin position="92"/>
        <end position="109"/>
    </location>
</feature>
<keyword evidence="3" id="KW-0813">Transport</keyword>
<feature type="transmembrane region" description="Helical" evidence="8">
    <location>
        <begin position="893"/>
        <end position="915"/>
    </location>
</feature>
<organism evidence="10 11">
    <name type="scientific">Effrenium voratum</name>
    <dbReference type="NCBI Taxonomy" id="2562239"/>
    <lineage>
        <taxon>Eukaryota</taxon>
        <taxon>Sar</taxon>
        <taxon>Alveolata</taxon>
        <taxon>Dinophyceae</taxon>
        <taxon>Suessiales</taxon>
        <taxon>Symbiodiniaceae</taxon>
        <taxon>Effrenium</taxon>
    </lineage>
</organism>
<feature type="transmembrane region" description="Helical" evidence="8">
    <location>
        <begin position="476"/>
        <end position="494"/>
    </location>
</feature>
<evidence type="ECO:0000259" key="9">
    <source>
        <dbReference type="PROSITE" id="PS50850"/>
    </source>
</evidence>
<evidence type="ECO:0000256" key="8">
    <source>
        <dbReference type="SAM" id="Phobius"/>
    </source>
</evidence>
<feature type="transmembrane region" description="Helical" evidence="8">
    <location>
        <begin position="650"/>
        <end position="669"/>
    </location>
</feature>
<feature type="transmembrane region" description="Helical" evidence="8">
    <location>
        <begin position="29"/>
        <end position="46"/>
    </location>
</feature>
<dbReference type="GO" id="GO:0005886">
    <property type="term" value="C:plasma membrane"/>
    <property type="evidence" value="ECO:0007669"/>
    <property type="project" value="UniProtKB-SubCell"/>
</dbReference>
<keyword evidence="5 8" id="KW-0812">Transmembrane</keyword>
<dbReference type="Proteomes" id="UP001178507">
    <property type="component" value="Unassembled WGS sequence"/>
</dbReference>
<keyword evidence="11" id="KW-1185">Reference proteome</keyword>
<feature type="transmembrane region" description="Helical" evidence="8">
    <location>
        <begin position="863"/>
        <end position="881"/>
    </location>
</feature>
<protein>
    <recommendedName>
        <fullName evidence="9">Major facilitator superfamily (MFS) profile domain-containing protein</fullName>
    </recommendedName>
</protein>
<comment type="subcellular location">
    <subcellularLocation>
        <location evidence="1">Cell membrane</location>
        <topology evidence="1">Multi-pass membrane protein</topology>
    </subcellularLocation>
</comment>
<dbReference type="InterPro" id="IPR000802">
    <property type="entry name" value="Arsenical_pump_ArsB"/>
</dbReference>
<proteinExistence type="inferred from homology"/>
<evidence type="ECO:0000256" key="2">
    <source>
        <dbReference type="ARBA" id="ARBA00009843"/>
    </source>
</evidence>